<reference evidence="1" key="1">
    <citation type="submission" date="2021-06" db="EMBL/GenBank/DDBJ databases">
        <authorList>
            <person name="Kallberg Y."/>
            <person name="Tangrot J."/>
            <person name="Rosling A."/>
        </authorList>
    </citation>
    <scope>NUCLEOTIDE SEQUENCE</scope>
    <source>
        <strain evidence="1">MA461A</strain>
    </source>
</reference>
<accession>A0ACA9KIA6</accession>
<organism evidence="1 2">
    <name type="scientific">Racocetra persica</name>
    <dbReference type="NCBI Taxonomy" id="160502"/>
    <lineage>
        <taxon>Eukaryota</taxon>
        <taxon>Fungi</taxon>
        <taxon>Fungi incertae sedis</taxon>
        <taxon>Mucoromycota</taxon>
        <taxon>Glomeromycotina</taxon>
        <taxon>Glomeromycetes</taxon>
        <taxon>Diversisporales</taxon>
        <taxon>Gigasporaceae</taxon>
        <taxon>Racocetra</taxon>
    </lineage>
</organism>
<dbReference type="EMBL" id="CAJVQC010000521">
    <property type="protein sequence ID" value="CAG8473143.1"/>
    <property type="molecule type" value="Genomic_DNA"/>
</dbReference>
<name>A0ACA9KIA6_9GLOM</name>
<sequence length="90" mass="10246">MNDMFEQIKRNLFFKKKRALKNHVQLVQVTLQVDPQLKLHEKGGVPQLAEDSCPLQLKLSLKKVQDVVLAVQLPHFAVQGRVPVQPVVIN</sequence>
<evidence type="ECO:0000313" key="1">
    <source>
        <dbReference type="EMBL" id="CAG8473143.1"/>
    </source>
</evidence>
<comment type="caution">
    <text evidence="1">The sequence shown here is derived from an EMBL/GenBank/DDBJ whole genome shotgun (WGS) entry which is preliminary data.</text>
</comment>
<evidence type="ECO:0000313" key="2">
    <source>
        <dbReference type="Proteomes" id="UP000789920"/>
    </source>
</evidence>
<protein>
    <submittedName>
        <fullName evidence="1">22799_t:CDS:1</fullName>
    </submittedName>
</protein>
<gene>
    <name evidence="1" type="ORF">RPERSI_LOCUS672</name>
</gene>
<keyword evidence="2" id="KW-1185">Reference proteome</keyword>
<proteinExistence type="predicted"/>
<dbReference type="Proteomes" id="UP000789920">
    <property type="component" value="Unassembled WGS sequence"/>
</dbReference>